<organism evidence="2 3">
    <name type="scientific">Lentzea albidocapillata subsp. violacea</name>
    <dbReference type="NCBI Taxonomy" id="128104"/>
    <lineage>
        <taxon>Bacteria</taxon>
        <taxon>Bacillati</taxon>
        <taxon>Actinomycetota</taxon>
        <taxon>Actinomycetes</taxon>
        <taxon>Pseudonocardiales</taxon>
        <taxon>Pseudonocardiaceae</taxon>
        <taxon>Lentzea</taxon>
    </lineage>
</organism>
<protein>
    <submittedName>
        <fullName evidence="2">Uncharacterized protein</fullName>
    </submittedName>
</protein>
<feature type="compositionally biased region" description="Polar residues" evidence="1">
    <location>
        <begin position="37"/>
        <end position="47"/>
    </location>
</feature>
<dbReference type="EMBL" id="FNET01000007">
    <property type="protein sequence ID" value="SDK82641.1"/>
    <property type="molecule type" value="Genomic_DNA"/>
</dbReference>
<dbReference type="AlphaFoldDB" id="A0A1G9F2R9"/>
<dbReference type="RefSeq" id="WP_090007028.1">
    <property type="nucleotide sequence ID" value="NZ_FNET01000007.1"/>
</dbReference>
<evidence type="ECO:0000313" key="2">
    <source>
        <dbReference type="EMBL" id="SDK82641.1"/>
    </source>
</evidence>
<name>A0A1G9F2R9_9PSEU</name>
<evidence type="ECO:0000313" key="3">
    <source>
        <dbReference type="Proteomes" id="UP000199682"/>
    </source>
</evidence>
<dbReference type="Proteomes" id="UP000199682">
    <property type="component" value="Unassembled WGS sequence"/>
</dbReference>
<reference evidence="3" key="1">
    <citation type="submission" date="2016-10" db="EMBL/GenBank/DDBJ databases">
        <authorList>
            <person name="Varghese N."/>
            <person name="Submissions S."/>
        </authorList>
    </citation>
    <scope>NUCLEOTIDE SEQUENCE [LARGE SCALE GENOMIC DNA]</scope>
    <source>
        <strain evidence="3">DSM 44796</strain>
    </source>
</reference>
<feature type="region of interest" description="Disordered" evidence="1">
    <location>
        <begin position="28"/>
        <end position="47"/>
    </location>
</feature>
<accession>A0A1G9F2R9</accession>
<evidence type="ECO:0000256" key="1">
    <source>
        <dbReference type="SAM" id="MobiDB-lite"/>
    </source>
</evidence>
<sequence length="122" mass="12683">MNEHEPATEMDEAWQPFVDALCAAASTWDAGPGRSPSGGQRTPISSGQAENVMLAMAALTRRMATATASIVRAIADTRLAPVTGADDLSDEVESLGHMALCAEAMQRAAELARAVAGDLNDV</sequence>
<proteinExistence type="predicted"/>
<gene>
    <name evidence="2" type="ORF">SAMN04488074_107235</name>
</gene>